<organism evidence="1">
    <name type="scientific">Nothobranchius pienaari</name>
    <dbReference type="NCBI Taxonomy" id="704102"/>
    <lineage>
        <taxon>Eukaryota</taxon>
        <taxon>Metazoa</taxon>
        <taxon>Chordata</taxon>
        <taxon>Craniata</taxon>
        <taxon>Vertebrata</taxon>
        <taxon>Euteleostomi</taxon>
        <taxon>Actinopterygii</taxon>
        <taxon>Neopterygii</taxon>
        <taxon>Teleostei</taxon>
        <taxon>Neoteleostei</taxon>
        <taxon>Acanthomorphata</taxon>
        <taxon>Ovalentaria</taxon>
        <taxon>Atherinomorphae</taxon>
        <taxon>Cyprinodontiformes</taxon>
        <taxon>Nothobranchiidae</taxon>
        <taxon>Nothobranchius</taxon>
    </lineage>
</organism>
<gene>
    <name evidence="1" type="primary">Nfu_g_1_024620</name>
</gene>
<evidence type="ECO:0000313" key="1">
    <source>
        <dbReference type="EMBL" id="SBR63031.1"/>
    </source>
</evidence>
<reference evidence="1" key="1">
    <citation type="submission" date="2016-05" db="EMBL/GenBank/DDBJ databases">
        <authorList>
            <person name="Lavstsen T."/>
            <person name="Jespersen J.S."/>
        </authorList>
    </citation>
    <scope>NUCLEOTIDE SEQUENCE</scope>
    <source>
        <tissue evidence="1">Brain</tissue>
    </source>
</reference>
<reference evidence="1" key="2">
    <citation type="submission" date="2016-06" db="EMBL/GenBank/DDBJ databases">
        <title>The genome of a short-lived fish provides insights into sex chromosome evolution and the genetic control of aging.</title>
        <authorList>
            <person name="Reichwald K."/>
            <person name="Felder M."/>
            <person name="Petzold A."/>
            <person name="Koch P."/>
            <person name="Groth M."/>
            <person name="Platzer M."/>
        </authorList>
    </citation>
    <scope>NUCLEOTIDE SEQUENCE</scope>
    <source>
        <tissue evidence="1">Brain</tissue>
    </source>
</reference>
<feature type="non-terminal residue" evidence="1">
    <location>
        <position position="73"/>
    </location>
</feature>
<protein>
    <submittedName>
        <fullName evidence="1">Uncharacterized protein</fullName>
    </submittedName>
</protein>
<proteinExistence type="predicted"/>
<accession>A0A1A8N2F0</accession>
<dbReference type="EMBL" id="HAEF01021872">
    <property type="protein sequence ID" value="SBR63031.1"/>
    <property type="molecule type" value="Transcribed_RNA"/>
</dbReference>
<feature type="non-terminal residue" evidence="1">
    <location>
        <position position="1"/>
    </location>
</feature>
<sequence length="73" mass="8950">IDDPSFFHHFFLCTLRILGLPTYTWRRSQFLDGYFDRLMLHDQRNRQIQHKVNYYFPSGLQDYWHCLLLGLQG</sequence>
<name>A0A1A8N2F0_9TELE</name>
<dbReference type="AlphaFoldDB" id="A0A1A8N2F0"/>